<evidence type="ECO:0000256" key="1">
    <source>
        <dbReference type="SAM" id="MobiDB-lite"/>
    </source>
</evidence>
<evidence type="ECO:0000313" key="2">
    <source>
        <dbReference type="EMBL" id="MEQ2518845.1"/>
    </source>
</evidence>
<protein>
    <submittedName>
        <fullName evidence="2">Uncharacterized protein</fullName>
    </submittedName>
</protein>
<keyword evidence="3" id="KW-1185">Reference proteome</keyword>
<proteinExistence type="predicted"/>
<dbReference type="Proteomes" id="UP001477672">
    <property type="component" value="Unassembled WGS sequence"/>
</dbReference>
<feature type="compositionally biased region" description="Basic and acidic residues" evidence="1">
    <location>
        <begin position="70"/>
        <end position="80"/>
    </location>
</feature>
<feature type="compositionally biased region" description="Polar residues" evidence="1">
    <location>
        <begin position="81"/>
        <end position="92"/>
    </location>
</feature>
<comment type="caution">
    <text evidence="2">The sequence shown here is derived from an EMBL/GenBank/DDBJ whole genome shotgun (WGS) entry which is preliminary data.</text>
</comment>
<name>A0ABV1GAI0_9FIRM</name>
<sequence>MSFFMGTSVKVVFFIVARREETVSKFSENGLFRRQSKDSGAKACEKQALCVKSAFCLLTGCEQAEIGRHSMHQDAEHTSNTERLTIKSQPRK</sequence>
<accession>A0ABV1GAI0</accession>
<organism evidence="2 3">
    <name type="scientific">Ruthenibacterium intestinale</name>
    <dbReference type="NCBI Taxonomy" id="3133163"/>
    <lineage>
        <taxon>Bacteria</taxon>
        <taxon>Bacillati</taxon>
        <taxon>Bacillota</taxon>
        <taxon>Clostridia</taxon>
        <taxon>Eubacteriales</taxon>
        <taxon>Oscillospiraceae</taxon>
        <taxon>Ruthenibacterium</taxon>
    </lineage>
</organism>
<dbReference type="EMBL" id="JBBMFA010000009">
    <property type="protein sequence ID" value="MEQ2518845.1"/>
    <property type="molecule type" value="Genomic_DNA"/>
</dbReference>
<reference evidence="2 3" key="1">
    <citation type="submission" date="2024-03" db="EMBL/GenBank/DDBJ databases">
        <title>Human intestinal bacterial collection.</title>
        <authorList>
            <person name="Pauvert C."/>
            <person name="Hitch T.C.A."/>
            <person name="Clavel T."/>
        </authorList>
    </citation>
    <scope>NUCLEOTIDE SEQUENCE [LARGE SCALE GENOMIC DNA]</scope>
    <source>
        <strain evidence="2 3">CLA-JM-H11</strain>
    </source>
</reference>
<gene>
    <name evidence="2" type="ORF">WMO24_00070</name>
</gene>
<evidence type="ECO:0000313" key="3">
    <source>
        <dbReference type="Proteomes" id="UP001477672"/>
    </source>
</evidence>
<feature type="region of interest" description="Disordered" evidence="1">
    <location>
        <begin position="70"/>
        <end position="92"/>
    </location>
</feature>
<dbReference type="RefSeq" id="WP_349213965.1">
    <property type="nucleotide sequence ID" value="NZ_JBBMFA010000009.1"/>
</dbReference>